<dbReference type="AlphaFoldDB" id="A0A9Q0KKP9"/>
<dbReference type="Proteomes" id="UP001141806">
    <property type="component" value="Unassembled WGS sequence"/>
</dbReference>
<proteinExistence type="predicted"/>
<comment type="caution">
    <text evidence="1">The sequence shown here is derived from an EMBL/GenBank/DDBJ whole genome shotgun (WGS) entry which is preliminary data.</text>
</comment>
<accession>A0A9Q0KKP9</accession>
<keyword evidence="2" id="KW-1185">Reference proteome</keyword>
<gene>
    <name evidence="1" type="ORF">NE237_005416</name>
</gene>
<sequence length="113" mass="12742">MKGGGRKNGNKTESNRRLVIVCLTLYRAPSLPYDFCSLPRFLPREFTLSKPRHCDCGALDLVEVFWFLLRVLIYISTLRTLNGSLFDGTYGLGFNIPEKVAFSFWSIVTGNGS</sequence>
<organism evidence="1 2">
    <name type="scientific">Protea cynaroides</name>
    <dbReference type="NCBI Taxonomy" id="273540"/>
    <lineage>
        <taxon>Eukaryota</taxon>
        <taxon>Viridiplantae</taxon>
        <taxon>Streptophyta</taxon>
        <taxon>Embryophyta</taxon>
        <taxon>Tracheophyta</taxon>
        <taxon>Spermatophyta</taxon>
        <taxon>Magnoliopsida</taxon>
        <taxon>Proteales</taxon>
        <taxon>Proteaceae</taxon>
        <taxon>Protea</taxon>
    </lineage>
</organism>
<dbReference type="EMBL" id="JAMYWD010000005">
    <property type="protein sequence ID" value="KAJ4972317.1"/>
    <property type="molecule type" value="Genomic_DNA"/>
</dbReference>
<evidence type="ECO:0000313" key="1">
    <source>
        <dbReference type="EMBL" id="KAJ4972317.1"/>
    </source>
</evidence>
<protein>
    <submittedName>
        <fullName evidence="1">Uncharacterized protein</fullName>
    </submittedName>
</protein>
<name>A0A9Q0KKP9_9MAGN</name>
<evidence type="ECO:0000313" key="2">
    <source>
        <dbReference type="Proteomes" id="UP001141806"/>
    </source>
</evidence>
<reference evidence="1" key="1">
    <citation type="journal article" date="2023" name="Plant J.">
        <title>The genome of the king protea, Protea cynaroides.</title>
        <authorList>
            <person name="Chang J."/>
            <person name="Duong T.A."/>
            <person name="Schoeman C."/>
            <person name="Ma X."/>
            <person name="Roodt D."/>
            <person name="Barker N."/>
            <person name="Li Z."/>
            <person name="Van de Peer Y."/>
            <person name="Mizrachi E."/>
        </authorList>
    </citation>
    <scope>NUCLEOTIDE SEQUENCE</scope>
    <source>
        <tissue evidence="1">Young leaves</tissue>
    </source>
</reference>